<feature type="transmembrane region" description="Helical" evidence="10">
    <location>
        <begin position="6"/>
        <end position="27"/>
    </location>
</feature>
<proteinExistence type="inferred from homology"/>
<gene>
    <name evidence="11" type="ORF">CPB83DRAFT_862812</name>
</gene>
<keyword evidence="10" id="KW-0812">Transmembrane</keyword>
<dbReference type="PANTHER" id="PTHR46300:SF7">
    <property type="entry name" value="P450, PUTATIVE (EUROFUNG)-RELATED"/>
    <property type="match status" value="1"/>
</dbReference>
<dbReference type="Pfam" id="PF00067">
    <property type="entry name" value="p450"/>
    <property type="match status" value="1"/>
</dbReference>
<comment type="pathway">
    <text evidence="2">Secondary metabolite biosynthesis.</text>
</comment>
<dbReference type="InterPro" id="IPR002401">
    <property type="entry name" value="Cyt_P450_E_grp-I"/>
</dbReference>
<dbReference type="Proteomes" id="UP000807306">
    <property type="component" value="Unassembled WGS sequence"/>
</dbReference>
<evidence type="ECO:0000256" key="5">
    <source>
        <dbReference type="ARBA" id="ARBA00022723"/>
    </source>
</evidence>
<evidence type="ECO:0000313" key="12">
    <source>
        <dbReference type="Proteomes" id="UP000807306"/>
    </source>
</evidence>
<comment type="caution">
    <text evidence="11">The sequence shown here is derived from an EMBL/GenBank/DDBJ whole genome shotgun (WGS) entry which is preliminary data.</text>
</comment>
<keyword evidence="8" id="KW-0503">Monooxygenase</keyword>
<name>A0A9P6E6G9_9AGAR</name>
<dbReference type="InterPro" id="IPR050364">
    <property type="entry name" value="Cytochrome_P450_fung"/>
</dbReference>
<evidence type="ECO:0000256" key="6">
    <source>
        <dbReference type="ARBA" id="ARBA00023002"/>
    </source>
</evidence>
<dbReference type="CDD" id="cd11065">
    <property type="entry name" value="CYP64-like"/>
    <property type="match status" value="1"/>
</dbReference>
<keyword evidence="10" id="KW-0472">Membrane</keyword>
<dbReference type="SUPFAM" id="SSF48264">
    <property type="entry name" value="Cytochrome P450"/>
    <property type="match status" value="1"/>
</dbReference>
<keyword evidence="4 9" id="KW-0349">Heme</keyword>
<reference evidence="11" key="1">
    <citation type="submission" date="2020-11" db="EMBL/GenBank/DDBJ databases">
        <authorList>
            <consortium name="DOE Joint Genome Institute"/>
            <person name="Ahrendt S."/>
            <person name="Riley R."/>
            <person name="Andreopoulos W."/>
            <person name="Labutti K."/>
            <person name="Pangilinan J."/>
            <person name="Ruiz-Duenas F.J."/>
            <person name="Barrasa J.M."/>
            <person name="Sanchez-Garcia M."/>
            <person name="Camarero S."/>
            <person name="Miyauchi S."/>
            <person name="Serrano A."/>
            <person name="Linde D."/>
            <person name="Babiker R."/>
            <person name="Drula E."/>
            <person name="Ayuso-Fernandez I."/>
            <person name="Pacheco R."/>
            <person name="Padilla G."/>
            <person name="Ferreira P."/>
            <person name="Barriuso J."/>
            <person name="Kellner H."/>
            <person name="Castanera R."/>
            <person name="Alfaro M."/>
            <person name="Ramirez L."/>
            <person name="Pisabarro A.G."/>
            <person name="Kuo A."/>
            <person name="Tritt A."/>
            <person name="Lipzen A."/>
            <person name="He G."/>
            <person name="Yan M."/>
            <person name="Ng V."/>
            <person name="Cullen D."/>
            <person name="Martin F."/>
            <person name="Rosso M.-N."/>
            <person name="Henrissat B."/>
            <person name="Hibbett D."/>
            <person name="Martinez A.T."/>
            <person name="Grigoriev I.V."/>
        </authorList>
    </citation>
    <scope>NUCLEOTIDE SEQUENCE</scope>
    <source>
        <strain evidence="11">CBS 506.95</strain>
    </source>
</reference>
<dbReference type="OrthoDB" id="2789670at2759"/>
<evidence type="ECO:0000256" key="8">
    <source>
        <dbReference type="ARBA" id="ARBA00023033"/>
    </source>
</evidence>
<dbReference type="PANTHER" id="PTHR46300">
    <property type="entry name" value="P450, PUTATIVE (EUROFUNG)-RELATED-RELATED"/>
    <property type="match status" value="1"/>
</dbReference>
<dbReference type="GO" id="GO:0020037">
    <property type="term" value="F:heme binding"/>
    <property type="evidence" value="ECO:0007669"/>
    <property type="project" value="InterPro"/>
</dbReference>
<dbReference type="GO" id="GO:0004497">
    <property type="term" value="F:monooxygenase activity"/>
    <property type="evidence" value="ECO:0007669"/>
    <property type="project" value="UniProtKB-KW"/>
</dbReference>
<keyword evidence="12" id="KW-1185">Reference proteome</keyword>
<sequence length="518" mass="58681">MDTANIPLGAILGFVVYCILKFLYPLAFQKKNSDRLPYPPGPKPSFLIGNALDFPRSGHSKVFLQWGKISNSDVVFATAFGRHLIVLNSIKAADDLLGRKGDLYNDRPTLPVTGIIGWDWNMGLMEIGRGWRAHRRAAHEWLGKTAVHRYQSIQYQTVYNFLQKIVIDPDSYSQHSNTFSAEVILSMMYGYVPKSVQDPLVDAAEESALLAFGLILIGSSAIHLLPFLRHIPVWFPFASAQKKAARCRKITQEMQRLPVEFVKKSMADGSAVPSVLTDFYERQATTGVSEEEEEIMKNISWTAYGAASDTTATPIVVFIYLMVKYPEIQRRAQAEIDRVVGDERLPNFNDREDMPYIEAIYREVLRFHPPAVLSIPHTLTADDVYNGYFLPKGSTVYTNLWAMMHDERVFPEPDVFKPERFLDERGELLDSRVFAYGFGTHICPGRFIDSSNLWLLMASFLCCFNTSRAIDEAGNEVEINEEWLDFGAVIHKKPVACRITPRSIHKSSLIDAHVEQNN</sequence>
<dbReference type="InterPro" id="IPR001128">
    <property type="entry name" value="Cyt_P450"/>
</dbReference>
<keyword evidence="10" id="KW-1133">Transmembrane helix</keyword>
<dbReference type="GO" id="GO:0016705">
    <property type="term" value="F:oxidoreductase activity, acting on paired donors, with incorporation or reduction of molecular oxygen"/>
    <property type="evidence" value="ECO:0007669"/>
    <property type="project" value="InterPro"/>
</dbReference>
<organism evidence="11 12">
    <name type="scientific">Crepidotus variabilis</name>
    <dbReference type="NCBI Taxonomy" id="179855"/>
    <lineage>
        <taxon>Eukaryota</taxon>
        <taxon>Fungi</taxon>
        <taxon>Dikarya</taxon>
        <taxon>Basidiomycota</taxon>
        <taxon>Agaricomycotina</taxon>
        <taxon>Agaricomycetes</taxon>
        <taxon>Agaricomycetidae</taxon>
        <taxon>Agaricales</taxon>
        <taxon>Agaricineae</taxon>
        <taxon>Crepidotaceae</taxon>
        <taxon>Crepidotus</taxon>
    </lineage>
</organism>
<feature type="binding site" description="axial binding residue" evidence="9">
    <location>
        <position position="443"/>
    </location>
    <ligand>
        <name>heme</name>
        <dbReference type="ChEBI" id="CHEBI:30413"/>
    </ligand>
    <ligandPart>
        <name>Fe</name>
        <dbReference type="ChEBI" id="CHEBI:18248"/>
    </ligandPart>
</feature>
<accession>A0A9P6E6G9</accession>
<evidence type="ECO:0000256" key="7">
    <source>
        <dbReference type="ARBA" id="ARBA00023004"/>
    </source>
</evidence>
<dbReference type="InterPro" id="IPR036396">
    <property type="entry name" value="Cyt_P450_sf"/>
</dbReference>
<protein>
    <submittedName>
        <fullName evidence="11">Cytochrome P450</fullName>
    </submittedName>
</protein>
<evidence type="ECO:0000256" key="2">
    <source>
        <dbReference type="ARBA" id="ARBA00005179"/>
    </source>
</evidence>
<evidence type="ECO:0000313" key="11">
    <source>
        <dbReference type="EMBL" id="KAF9523508.1"/>
    </source>
</evidence>
<comment type="similarity">
    <text evidence="3">Belongs to the cytochrome P450 family.</text>
</comment>
<evidence type="ECO:0000256" key="4">
    <source>
        <dbReference type="ARBA" id="ARBA00022617"/>
    </source>
</evidence>
<keyword evidence="7 9" id="KW-0408">Iron</keyword>
<keyword evidence="5 9" id="KW-0479">Metal-binding</keyword>
<dbReference type="EMBL" id="MU157916">
    <property type="protein sequence ID" value="KAF9523508.1"/>
    <property type="molecule type" value="Genomic_DNA"/>
</dbReference>
<dbReference type="Gene3D" id="1.10.630.10">
    <property type="entry name" value="Cytochrome P450"/>
    <property type="match status" value="1"/>
</dbReference>
<comment type="cofactor">
    <cofactor evidence="1 9">
        <name>heme</name>
        <dbReference type="ChEBI" id="CHEBI:30413"/>
    </cofactor>
</comment>
<evidence type="ECO:0000256" key="1">
    <source>
        <dbReference type="ARBA" id="ARBA00001971"/>
    </source>
</evidence>
<dbReference type="AlphaFoldDB" id="A0A9P6E6G9"/>
<evidence type="ECO:0000256" key="9">
    <source>
        <dbReference type="PIRSR" id="PIRSR602401-1"/>
    </source>
</evidence>
<dbReference type="GO" id="GO:0005506">
    <property type="term" value="F:iron ion binding"/>
    <property type="evidence" value="ECO:0007669"/>
    <property type="project" value="InterPro"/>
</dbReference>
<evidence type="ECO:0000256" key="3">
    <source>
        <dbReference type="ARBA" id="ARBA00010617"/>
    </source>
</evidence>
<keyword evidence="6" id="KW-0560">Oxidoreductase</keyword>
<evidence type="ECO:0000256" key="10">
    <source>
        <dbReference type="SAM" id="Phobius"/>
    </source>
</evidence>
<dbReference type="PRINTS" id="PR00463">
    <property type="entry name" value="EP450I"/>
</dbReference>